<reference evidence="1" key="1">
    <citation type="journal article" date="2019" name="Sci. Rep.">
        <title>Draft genome of Tanacetum cinerariifolium, the natural source of mosquito coil.</title>
        <authorList>
            <person name="Yamashiro T."/>
            <person name="Shiraishi A."/>
            <person name="Satake H."/>
            <person name="Nakayama K."/>
        </authorList>
    </citation>
    <scope>NUCLEOTIDE SEQUENCE</scope>
</reference>
<sequence>MTTLAEFMIVAGADNRPLMLDKNMYDSWKSRMELYIEGKENEGIILNSVNNDPLICPTVEENGVTRVKRVGKDIWDRVKLLMQGTTLSKQEREYVKLARDLHTTNYDQLHAYLQQHEIHANEARLLREIYPDPLALVANHHPSSPYPHN</sequence>
<dbReference type="EMBL" id="BKCJ010349193">
    <property type="protein sequence ID" value="GEZ96894.1"/>
    <property type="molecule type" value="Genomic_DNA"/>
</dbReference>
<name>A0A699IYH9_TANCI</name>
<proteinExistence type="predicted"/>
<evidence type="ECO:0000313" key="1">
    <source>
        <dbReference type="EMBL" id="GEZ96894.1"/>
    </source>
</evidence>
<protein>
    <recommendedName>
        <fullName evidence="2">Integrase, catalytic region, zinc finger, CCHC-type, peptidase aspartic, catalytic</fullName>
    </recommendedName>
</protein>
<dbReference type="AlphaFoldDB" id="A0A699IYH9"/>
<organism evidence="1">
    <name type="scientific">Tanacetum cinerariifolium</name>
    <name type="common">Dalmatian daisy</name>
    <name type="synonym">Chrysanthemum cinerariifolium</name>
    <dbReference type="NCBI Taxonomy" id="118510"/>
    <lineage>
        <taxon>Eukaryota</taxon>
        <taxon>Viridiplantae</taxon>
        <taxon>Streptophyta</taxon>
        <taxon>Embryophyta</taxon>
        <taxon>Tracheophyta</taxon>
        <taxon>Spermatophyta</taxon>
        <taxon>Magnoliopsida</taxon>
        <taxon>eudicotyledons</taxon>
        <taxon>Gunneridae</taxon>
        <taxon>Pentapetalae</taxon>
        <taxon>asterids</taxon>
        <taxon>campanulids</taxon>
        <taxon>Asterales</taxon>
        <taxon>Asteraceae</taxon>
        <taxon>Asteroideae</taxon>
        <taxon>Anthemideae</taxon>
        <taxon>Anthemidinae</taxon>
        <taxon>Tanacetum</taxon>
    </lineage>
</organism>
<comment type="caution">
    <text evidence="1">The sequence shown here is derived from an EMBL/GenBank/DDBJ whole genome shotgun (WGS) entry which is preliminary data.</text>
</comment>
<evidence type="ECO:0008006" key="2">
    <source>
        <dbReference type="Google" id="ProtNLM"/>
    </source>
</evidence>
<accession>A0A699IYH9</accession>
<gene>
    <name evidence="1" type="ORF">Tci_568867</name>
</gene>